<name>A0A239FUH0_9ACTN</name>
<keyword evidence="2" id="KW-1185">Reference proteome</keyword>
<dbReference type="RefSeq" id="WP_089224540.1">
    <property type="nucleotide sequence ID" value="NZ_FZOF01000007.1"/>
</dbReference>
<dbReference type="EMBL" id="FZOF01000007">
    <property type="protein sequence ID" value="SNS60445.1"/>
    <property type="molecule type" value="Genomic_DNA"/>
</dbReference>
<dbReference type="AlphaFoldDB" id="A0A239FUH0"/>
<evidence type="ECO:0000313" key="1">
    <source>
        <dbReference type="EMBL" id="SNS60445.1"/>
    </source>
</evidence>
<sequence>MADWATYVIVREDGGHEVYEARFGAIGLDLDLLAGPDVLVPVLRERPRAGGWRDEVWCQAAALIDLRRRMLLFFAWEGPAAELRHRRVLWEALRRAWPGWELRWTYEGPAELRAHLGLDPEAVRRGGDVAWPDDVLAVDDGELSERDPMVRVVTIGADRCHLLSSANHHPVTEGPALLDRLARAPDHGRCVLAADSGIHLDPERRRVGWWLLGARAGAPRMASRWRGWTVEFWADRWEEHVRASGGRFTPPVVDREQALAELRDAARGRRSALGDAVVRVP</sequence>
<gene>
    <name evidence="1" type="ORF">SAMN05216252_10781</name>
</gene>
<evidence type="ECO:0000313" key="2">
    <source>
        <dbReference type="Proteomes" id="UP000198280"/>
    </source>
</evidence>
<accession>A0A239FUH0</accession>
<dbReference type="OrthoDB" id="2528990at2"/>
<reference evidence="1 2" key="1">
    <citation type="submission" date="2017-06" db="EMBL/GenBank/DDBJ databases">
        <authorList>
            <person name="Kim H.J."/>
            <person name="Triplett B.A."/>
        </authorList>
    </citation>
    <scope>NUCLEOTIDE SEQUENCE [LARGE SCALE GENOMIC DNA]</scope>
    <source>
        <strain evidence="1 2">CGMCC 4.1858</strain>
    </source>
</reference>
<organism evidence="1 2">
    <name type="scientific">Actinacidiphila glaucinigra</name>
    <dbReference type="NCBI Taxonomy" id="235986"/>
    <lineage>
        <taxon>Bacteria</taxon>
        <taxon>Bacillati</taxon>
        <taxon>Actinomycetota</taxon>
        <taxon>Actinomycetes</taxon>
        <taxon>Kitasatosporales</taxon>
        <taxon>Streptomycetaceae</taxon>
        <taxon>Actinacidiphila</taxon>
    </lineage>
</organism>
<protein>
    <submittedName>
        <fullName evidence="1">Uncharacterized protein</fullName>
    </submittedName>
</protein>
<dbReference type="Proteomes" id="UP000198280">
    <property type="component" value="Unassembled WGS sequence"/>
</dbReference>
<proteinExistence type="predicted"/>